<protein>
    <recommendedName>
        <fullName evidence="2">UPF0102 protein NYG85_09605</fullName>
    </recommendedName>
</protein>
<name>A0ABT7HSA7_9BACT</name>
<proteinExistence type="inferred from homology"/>
<dbReference type="NCBIfam" id="NF009152">
    <property type="entry name" value="PRK12497.2-4"/>
    <property type="match status" value="1"/>
</dbReference>
<dbReference type="HAMAP" id="MF_00048">
    <property type="entry name" value="UPF0102"/>
    <property type="match status" value="1"/>
</dbReference>
<dbReference type="Gene3D" id="3.40.1350.10">
    <property type="match status" value="1"/>
</dbReference>
<dbReference type="EMBL" id="JANURM010000016">
    <property type="protein sequence ID" value="MDL0089612.1"/>
    <property type="molecule type" value="Genomic_DNA"/>
</dbReference>
<dbReference type="PANTHER" id="PTHR34039:SF1">
    <property type="entry name" value="UPF0102 PROTEIN YRAN"/>
    <property type="match status" value="1"/>
</dbReference>
<organism evidence="3 4">
    <name type="scientific">Campylobacter gastrosuis</name>
    <dbReference type="NCBI Taxonomy" id="2974576"/>
    <lineage>
        <taxon>Bacteria</taxon>
        <taxon>Pseudomonadati</taxon>
        <taxon>Campylobacterota</taxon>
        <taxon>Epsilonproteobacteria</taxon>
        <taxon>Campylobacterales</taxon>
        <taxon>Campylobacteraceae</taxon>
        <taxon>Campylobacter</taxon>
    </lineage>
</organism>
<evidence type="ECO:0000313" key="4">
    <source>
        <dbReference type="Proteomes" id="UP001173801"/>
    </source>
</evidence>
<dbReference type="RefSeq" id="WP_284938346.1">
    <property type="nucleotide sequence ID" value="NZ_JANURM010000016.1"/>
</dbReference>
<reference evidence="3" key="1">
    <citation type="submission" date="2022-08" db="EMBL/GenBank/DDBJ databases">
        <authorList>
            <person name="Wang H."/>
        </authorList>
    </citation>
    <scope>NUCLEOTIDE SEQUENCE</scope>
    <source>
        <strain evidence="3">PS10</strain>
    </source>
</reference>
<accession>A0ABT7HSA7</accession>
<sequence>MSGLASYLFGKSSEDVACAYLNELGFKILERNFYSKFGEIDIIALDKSGILCFIEVKATSGNYDAILRLTPKKYEKILKTIDFYILKNGLNHDFEVAFLVINKENFELIRNISL</sequence>
<evidence type="ECO:0000256" key="1">
    <source>
        <dbReference type="ARBA" id="ARBA00006738"/>
    </source>
</evidence>
<dbReference type="SUPFAM" id="SSF52980">
    <property type="entry name" value="Restriction endonuclease-like"/>
    <property type="match status" value="1"/>
</dbReference>
<dbReference type="InterPro" id="IPR011335">
    <property type="entry name" value="Restrct_endonuc-II-like"/>
</dbReference>
<dbReference type="InterPro" id="IPR003509">
    <property type="entry name" value="UPF0102_YraN-like"/>
</dbReference>
<keyword evidence="4" id="KW-1185">Reference proteome</keyword>
<dbReference type="Pfam" id="PF02021">
    <property type="entry name" value="UPF0102"/>
    <property type="match status" value="1"/>
</dbReference>
<dbReference type="Proteomes" id="UP001173801">
    <property type="component" value="Unassembled WGS sequence"/>
</dbReference>
<reference evidence="3" key="2">
    <citation type="journal article" date="2023" name="Microorganisms">
        <title>Isolation and Genomic Characteristics of Cat-Borne Campylobacter felis sp. nov. and Sheep-Borne Campylobacter ovis sp. nov.</title>
        <authorList>
            <person name="Wang H."/>
            <person name="Li Y."/>
            <person name="Gu Y."/>
            <person name="Zhou G."/>
            <person name="Chen X."/>
            <person name="Zhang X."/>
            <person name="Shao Z."/>
            <person name="Zhang J."/>
            <person name="Zhang M."/>
        </authorList>
    </citation>
    <scope>NUCLEOTIDE SEQUENCE</scope>
    <source>
        <strain evidence="3">PS10</strain>
    </source>
</reference>
<evidence type="ECO:0000313" key="3">
    <source>
        <dbReference type="EMBL" id="MDL0089612.1"/>
    </source>
</evidence>
<dbReference type="InterPro" id="IPR011856">
    <property type="entry name" value="tRNA_endonuc-like_dom_sf"/>
</dbReference>
<gene>
    <name evidence="3" type="ORF">NYG85_09605</name>
</gene>
<dbReference type="PANTHER" id="PTHR34039">
    <property type="entry name" value="UPF0102 PROTEIN YRAN"/>
    <property type="match status" value="1"/>
</dbReference>
<comment type="similarity">
    <text evidence="1 2">Belongs to the UPF0102 family.</text>
</comment>
<comment type="caution">
    <text evidence="3">The sequence shown here is derived from an EMBL/GenBank/DDBJ whole genome shotgun (WGS) entry which is preliminary data.</text>
</comment>
<evidence type="ECO:0000256" key="2">
    <source>
        <dbReference type="HAMAP-Rule" id="MF_00048"/>
    </source>
</evidence>